<comment type="caution">
    <text evidence="2">The sequence shown here is derived from an EMBL/GenBank/DDBJ whole genome shotgun (WGS) entry which is preliminary data.</text>
</comment>
<dbReference type="EMBL" id="SZQA01000075">
    <property type="protein sequence ID" value="TKK77310.1"/>
    <property type="molecule type" value="Genomic_DNA"/>
</dbReference>
<evidence type="ECO:0000259" key="1">
    <source>
        <dbReference type="Pfam" id="PF07883"/>
    </source>
</evidence>
<dbReference type="PANTHER" id="PTHR36440:SF1">
    <property type="entry name" value="PUTATIVE (AFU_ORTHOLOGUE AFUA_8G07350)-RELATED"/>
    <property type="match status" value="1"/>
</dbReference>
<dbReference type="InterPro" id="IPR011051">
    <property type="entry name" value="RmlC_Cupin_sf"/>
</dbReference>
<dbReference type="InterPro" id="IPR053146">
    <property type="entry name" value="QDO-like"/>
</dbReference>
<evidence type="ECO:0000313" key="3">
    <source>
        <dbReference type="Proteomes" id="UP000308705"/>
    </source>
</evidence>
<dbReference type="OrthoDB" id="4227163at2"/>
<dbReference type="Proteomes" id="UP000308705">
    <property type="component" value="Unassembled WGS sequence"/>
</dbReference>
<sequence>MIRQTILDNSLVTSLVVPPVRCLEVAMTVAAVISADEGDPVPALGMEMKVRRRHLDGLFVVEATIGPGAVVFPHTHSREDECSYLLSGELTYLIGDEVRVASAGSYVVRPRGIRHAFWNALGTPARIIEMHTPATFDGFYDRVGAILTGPGLDTPRGRAAFDELSAEYGLVQHWDQVPGLIDRYGMGRR</sequence>
<feature type="domain" description="Cupin type-2" evidence="1">
    <location>
        <begin position="63"/>
        <end position="129"/>
    </location>
</feature>
<dbReference type="InterPro" id="IPR013096">
    <property type="entry name" value="Cupin_2"/>
</dbReference>
<protein>
    <submittedName>
        <fullName evidence="2">Cupin domain-containing protein</fullName>
    </submittedName>
</protein>
<proteinExistence type="predicted"/>
<dbReference type="InterPro" id="IPR014710">
    <property type="entry name" value="RmlC-like_jellyroll"/>
</dbReference>
<evidence type="ECO:0000313" key="2">
    <source>
        <dbReference type="EMBL" id="TKK77310.1"/>
    </source>
</evidence>
<reference evidence="2 3" key="1">
    <citation type="submission" date="2019-04" db="EMBL/GenBank/DDBJ databases">
        <title>Herbidospora sp. NEAU-GS14.nov., a novel actinomycete isolated from soil.</title>
        <authorList>
            <person name="Han L."/>
        </authorList>
    </citation>
    <scope>NUCLEOTIDE SEQUENCE [LARGE SCALE GENOMIC DNA]</scope>
    <source>
        <strain evidence="2 3">NEAU-GS14</strain>
    </source>
</reference>
<keyword evidence="3" id="KW-1185">Reference proteome</keyword>
<dbReference type="PANTHER" id="PTHR36440">
    <property type="entry name" value="PUTATIVE (AFU_ORTHOLOGUE AFUA_8G07350)-RELATED"/>
    <property type="match status" value="1"/>
</dbReference>
<organism evidence="2 3">
    <name type="scientific">Herbidospora galbida</name>
    <dbReference type="NCBI Taxonomy" id="2575442"/>
    <lineage>
        <taxon>Bacteria</taxon>
        <taxon>Bacillati</taxon>
        <taxon>Actinomycetota</taxon>
        <taxon>Actinomycetes</taxon>
        <taxon>Streptosporangiales</taxon>
        <taxon>Streptosporangiaceae</taxon>
        <taxon>Herbidospora</taxon>
    </lineage>
</organism>
<accession>A0A4U3LNS4</accession>
<dbReference type="SUPFAM" id="SSF51182">
    <property type="entry name" value="RmlC-like cupins"/>
    <property type="match status" value="1"/>
</dbReference>
<dbReference type="Gene3D" id="2.60.120.10">
    <property type="entry name" value="Jelly Rolls"/>
    <property type="match status" value="1"/>
</dbReference>
<dbReference type="Pfam" id="PF07883">
    <property type="entry name" value="Cupin_2"/>
    <property type="match status" value="1"/>
</dbReference>
<name>A0A4U3LNS4_9ACTN</name>
<dbReference type="AlphaFoldDB" id="A0A4U3LNS4"/>
<gene>
    <name evidence="2" type="ORF">FDA94_37835</name>
</gene>